<dbReference type="InterPro" id="IPR028364">
    <property type="entry name" value="Ribosomal_uL1/biogenesis"/>
</dbReference>
<dbReference type="Pfam" id="PF00687">
    <property type="entry name" value="Ribosomal_L1"/>
    <property type="match status" value="1"/>
</dbReference>
<accession>A0A2A3E482</accession>
<reference evidence="4 5" key="1">
    <citation type="submission" date="2014-07" db="EMBL/GenBank/DDBJ databases">
        <title>Genomic and transcriptomic analysis on Apis cerana provide comprehensive insights into honey bee biology.</title>
        <authorList>
            <person name="Diao Q."/>
            <person name="Sun L."/>
            <person name="Zheng H."/>
            <person name="Zheng H."/>
            <person name="Xu S."/>
            <person name="Wang S."/>
            <person name="Zeng Z."/>
            <person name="Hu F."/>
            <person name="Su S."/>
            <person name="Wu J."/>
        </authorList>
    </citation>
    <scope>NUCLEOTIDE SEQUENCE [LARGE SCALE GENOMIC DNA]</scope>
    <source>
        <tissue evidence="4">Pupae without intestine</tissue>
    </source>
</reference>
<sequence length="357" mass="41760">MSLVYVTFGWLTNSFRTTHNLNIRYNVCSYLFMQTRDYAARKGTREKRLLAKKKQAKKVVVEQVGYVSRKQYKKRTKVEICPLNNIDDSWKWKAVDNVWVIKYHQRPIYSLQEAIECHRETHHPTMYNKPNAIVNAYIELDMRREKKNRFVEKFTRIVDTPHTFECSSNKRTVLAFSQNLEDQKEAKSAGADYSGGTELIKKIQNGSFQFKDYDFIVAHANILSDLLLVRGLLKKKFPNVRIGTLGTDMKKLVTKFKNGIGYTAIPHKTFKEYGEINVTFGLLDMNMKYLEENFRALINDIEVMRPQHDASFIVRIQIRSELSDESFAINYQDYIATKTDKETKKEEIDETAIIDTQ</sequence>
<dbReference type="Proteomes" id="UP000242457">
    <property type="component" value="Unassembled WGS sequence"/>
</dbReference>
<organism evidence="4 5">
    <name type="scientific">Apis cerana cerana</name>
    <name type="common">Oriental honeybee</name>
    <dbReference type="NCBI Taxonomy" id="94128"/>
    <lineage>
        <taxon>Eukaryota</taxon>
        <taxon>Metazoa</taxon>
        <taxon>Ecdysozoa</taxon>
        <taxon>Arthropoda</taxon>
        <taxon>Hexapoda</taxon>
        <taxon>Insecta</taxon>
        <taxon>Pterygota</taxon>
        <taxon>Neoptera</taxon>
        <taxon>Endopterygota</taxon>
        <taxon>Hymenoptera</taxon>
        <taxon>Apocrita</taxon>
        <taxon>Aculeata</taxon>
        <taxon>Apoidea</taxon>
        <taxon>Anthophila</taxon>
        <taxon>Apidae</taxon>
        <taxon>Apis</taxon>
    </lineage>
</organism>
<dbReference type="OrthoDB" id="1747252at2759"/>
<keyword evidence="2 4" id="KW-0689">Ribosomal protein</keyword>
<evidence type="ECO:0000256" key="3">
    <source>
        <dbReference type="ARBA" id="ARBA00023274"/>
    </source>
</evidence>
<protein>
    <submittedName>
        <fullName evidence="4">39S ribosomal protein L1</fullName>
    </submittedName>
</protein>
<dbReference type="STRING" id="94128.A0A2A3E482"/>
<dbReference type="InterPro" id="IPR016095">
    <property type="entry name" value="Ribosomal_uL1_3-a/b-sand"/>
</dbReference>
<keyword evidence="3" id="KW-0687">Ribonucleoprotein</keyword>
<dbReference type="SUPFAM" id="SSF56808">
    <property type="entry name" value="Ribosomal protein L1"/>
    <property type="match status" value="1"/>
</dbReference>
<gene>
    <name evidence="4" type="ORF">APICC_08660</name>
</gene>
<evidence type="ECO:0000256" key="1">
    <source>
        <dbReference type="ARBA" id="ARBA00010531"/>
    </source>
</evidence>
<dbReference type="EMBL" id="KZ288383">
    <property type="protein sequence ID" value="PBC26498.1"/>
    <property type="molecule type" value="Genomic_DNA"/>
</dbReference>
<dbReference type="AlphaFoldDB" id="A0A2A3E482"/>
<dbReference type="GO" id="GO:0005840">
    <property type="term" value="C:ribosome"/>
    <property type="evidence" value="ECO:0007669"/>
    <property type="project" value="UniProtKB-KW"/>
</dbReference>
<proteinExistence type="inferred from homology"/>
<evidence type="ECO:0000313" key="5">
    <source>
        <dbReference type="Proteomes" id="UP000242457"/>
    </source>
</evidence>
<dbReference type="Gene3D" id="3.30.190.20">
    <property type="match status" value="1"/>
</dbReference>
<evidence type="ECO:0000256" key="2">
    <source>
        <dbReference type="ARBA" id="ARBA00022980"/>
    </source>
</evidence>
<dbReference type="GO" id="GO:1990904">
    <property type="term" value="C:ribonucleoprotein complex"/>
    <property type="evidence" value="ECO:0007669"/>
    <property type="project" value="UniProtKB-KW"/>
</dbReference>
<comment type="similarity">
    <text evidence="1">Belongs to the universal ribosomal protein uL1 family.</text>
</comment>
<evidence type="ECO:0000313" key="4">
    <source>
        <dbReference type="EMBL" id="PBC26498.1"/>
    </source>
</evidence>
<dbReference type="PANTHER" id="PTHR36427:SF3">
    <property type="entry name" value="LARGE RIBOSOMAL SUBUNIT PROTEIN UL1M"/>
    <property type="match status" value="1"/>
</dbReference>
<dbReference type="InterPro" id="IPR023674">
    <property type="entry name" value="Ribosomal_uL1-like"/>
</dbReference>
<keyword evidence="5" id="KW-1185">Reference proteome</keyword>
<dbReference type="PANTHER" id="PTHR36427">
    <property type="entry name" value="54S RIBOSOMAL PROTEIN L1, MITOCHONDRIAL"/>
    <property type="match status" value="1"/>
</dbReference>
<name>A0A2A3E482_APICC</name>
<dbReference type="Gene3D" id="3.40.50.790">
    <property type="match status" value="1"/>
</dbReference>